<feature type="region of interest" description="Disordered" evidence="1">
    <location>
        <begin position="58"/>
        <end position="80"/>
    </location>
</feature>
<protein>
    <submittedName>
        <fullName evidence="3">Uncharacterized protein</fullName>
    </submittedName>
</protein>
<dbReference type="Proteomes" id="UP000010474">
    <property type="component" value="Chromosome"/>
</dbReference>
<dbReference type="HOGENOM" id="CLU_2581997_0_0_3"/>
<proteinExistence type="predicted"/>
<reference evidence="4" key="1">
    <citation type="journal article" date="2013" name="Proc. Natl. Acad. Sci. U.S.A.">
        <title>Improving the coverage of the cyanobacterial phylum using diversity-driven genome sequencing.</title>
        <authorList>
            <person name="Shih P.M."/>
            <person name="Wu D."/>
            <person name="Latifi A."/>
            <person name="Axen S.D."/>
            <person name="Fewer D.P."/>
            <person name="Talla E."/>
            <person name="Calteau A."/>
            <person name="Cai F."/>
            <person name="Tandeau de Marsac N."/>
            <person name="Rippka R."/>
            <person name="Herdman M."/>
            <person name="Sivonen K."/>
            <person name="Coursin T."/>
            <person name="Laurent T."/>
            <person name="Goodwin L."/>
            <person name="Nolan M."/>
            <person name="Davenport K.W."/>
            <person name="Han C.S."/>
            <person name="Rubin E.M."/>
            <person name="Eisen J.A."/>
            <person name="Woyke T."/>
            <person name="Gugger M."/>
            <person name="Kerfeld C.A."/>
        </authorList>
    </citation>
    <scope>NUCLEOTIDE SEQUENCE [LARGE SCALE GENOMIC DNA]</scope>
    <source>
        <strain evidence="4">ATCC 27899 / PCC 7122</strain>
    </source>
</reference>
<accession>K9ZEI3</accession>
<name>K9ZEI3_ANACC</name>
<dbReference type="KEGG" id="acy:Anacy_2156"/>
<keyword evidence="4" id="KW-1185">Reference proteome</keyword>
<gene>
    <name evidence="3" type="ordered locus">Anacy_2156</name>
</gene>
<evidence type="ECO:0000256" key="1">
    <source>
        <dbReference type="SAM" id="MobiDB-lite"/>
    </source>
</evidence>
<keyword evidence="2" id="KW-1133">Transmembrane helix</keyword>
<evidence type="ECO:0000256" key="2">
    <source>
        <dbReference type="SAM" id="Phobius"/>
    </source>
</evidence>
<keyword evidence="2" id="KW-0472">Membrane</keyword>
<dbReference type="RefSeq" id="WP_015214261.1">
    <property type="nucleotide sequence ID" value="NC_019771.1"/>
</dbReference>
<feature type="transmembrane region" description="Helical" evidence="2">
    <location>
        <begin position="12"/>
        <end position="30"/>
    </location>
</feature>
<sequence>MQPITCSNKGKLMNKFILLILVMTISYFTAVKPDANFLDTAWRVIVLIEKVEQLCGKKPEKKKSTNREGKIAKDKKLDKK</sequence>
<dbReference type="AlphaFoldDB" id="K9ZEI3"/>
<organism evidence="3 4">
    <name type="scientific">Anabaena cylindrica (strain ATCC 27899 / PCC 7122)</name>
    <dbReference type="NCBI Taxonomy" id="272123"/>
    <lineage>
        <taxon>Bacteria</taxon>
        <taxon>Bacillati</taxon>
        <taxon>Cyanobacteriota</taxon>
        <taxon>Cyanophyceae</taxon>
        <taxon>Nostocales</taxon>
        <taxon>Nostocaceae</taxon>
        <taxon>Anabaena</taxon>
    </lineage>
</organism>
<keyword evidence="2" id="KW-0812">Transmembrane</keyword>
<evidence type="ECO:0000313" key="3">
    <source>
        <dbReference type="EMBL" id="AFZ57623.1"/>
    </source>
</evidence>
<evidence type="ECO:0000313" key="4">
    <source>
        <dbReference type="Proteomes" id="UP000010474"/>
    </source>
</evidence>
<dbReference type="EMBL" id="CP003659">
    <property type="protein sequence ID" value="AFZ57623.1"/>
    <property type="molecule type" value="Genomic_DNA"/>
</dbReference>
<dbReference type="PATRIC" id="fig|272123.3.peg.2352"/>